<dbReference type="PIRSF" id="PIRSF005539">
    <property type="entry name" value="Pept_S33_TRI_F1"/>
    <property type="match status" value="1"/>
</dbReference>
<dbReference type="GO" id="GO:0006508">
    <property type="term" value="P:proteolysis"/>
    <property type="evidence" value="ECO:0007669"/>
    <property type="project" value="InterPro"/>
</dbReference>
<evidence type="ECO:0000256" key="4">
    <source>
        <dbReference type="PIRSR" id="PIRSR005539-1"/>
    </source>
</evidence>
<dbReference type="InterPro" id="IPR029058">
    <property type="entry name" value="AB_hydrolase_fold"/>
</dbReference>
<gene>
    <name evidence="6" type="primary">pip</name>
    <name evidence="6" type="ordered locus">Deide_3p00820</name>
</gene>
<protein>
    <submittedName>
        <fullName evidence="6">Putative prolyl aminopeptidase</fullName>
    </submittedName>
</protein>
<organism evidence="6 7">
    <name type="scientific">Deinococcus deserti (strain DSM 17065 / CIP 109153 / LMG 22923 / VCD115)</name>
    <dbReference type="NCBI Taxonomy" id="546414"/>
    <lineage>
        <taxon>Bacteria</taxon>
        <taxon>Thermotogati</taxon>
        <taxon>Deinococcota</taxon>
        <taxon>Deinococci</taxon>
        <taxon>Deinococcales</taxon>
        <taxon>Deinococcaceae</taxon>
        <taxon>Deinococcus</taxon>
    </lineage>
</organism>
<keyword evidence="6" id="KW-0031">Aminopeptidase</keyword>
<evidence type="ECO:0000256" key="1">
    <source>
        <dbReference type="ARBA" id="ARBA00010088"/>
    </source>
</evidence>
<keyword evidence="7" id="KW-1185">Reference proteome</keyword>
<dbReference type="InterPro" id="IPR050266">
    <property type="entry name" value="AB_hydrolase_sf"/>
</dbReference>
<dbReference type="PRINTS" id="PR00793">
    <property type="entry name" value="PROAMNOPTASE"/>
</dbReference>
<feature type="active site" description="Proton donor" evidence="4">
    <location>
        <position position="273"/>
    </location>
</feature>
<keyword evidence="6" id="KW-0614">Plasmid</keyword>
<dbReference type="InterPro" id="IPR005945">
    <property type="entry name" value="Pro_imino_pep"/>
</dbReference>
<dbReference type="ESTHER" id="deidv-c1d3d8">
    <property type="family name" value="Proline_iminopeptidase"/>
</dbReference>
<evidence type="ECO:0000313" key="7">
    <source>
        <dbReference type="Proteomes" id="UP000002208"/>
    </source>
</evidence>
<dbReference type="Proteomes" id="UP000002208">
    <property type="component" value="Plasmid 3"/>
</dbReference>
<dbReference type="GO" id="GO:0004177">
    <property type="term" value="F:aminopeptidase activity"/>
    <property type="evidence" value="ECO:0007669"/>
    <property type="project" value="UniProtKB-KW"/>
</dbReference>
<dbReference type="InterPro" id="IPR000073">
    <property type="entry name" value="AB_hydrolase_1"/>
</dbReference>
<comment type="similarity">
    <text evidence="1 3">Belongs to the peptidase S33 family.</text>
</comment>
<dbReference type="SUPFAM" id="SSF53474">
    <property type="entry name" value="alpha/beta-Hydrolases"/>
    <property type="match status" value="1"/>
</dbReference>
<feature type="active site" evidence="4">
    <location>
        <position position="246"/>
    </location>
</feature>
<dbReference type="KEGG" id="ddr:Deide_3p00820"/>
<sequence>MQPHAHKMQTQEPWEGFCSVEHGQLWYRVHPGPANRPPVIVLHGGPGCPSTYLHSLSALADFTTVVFYDQLGCGRSTSDVPMSALTLDSFTADLQVLLDTLRIKSFVLLGHSFGGLLALHHQRCFPHTASALLLASPLVATSDWMADMAVLTGALPEPYADDLNKPQEDPAYVAAEAQFYRTYFCHLQPWPPELQVAVEQLAASPAYHLMWGPTEFTQTGNLEGADCSGVLRTLRCPVLFTCGSADEARPETLRRYADMCERGQLKVFEGGTHCVHLEQPDEFLQVIREFFGHDSAIQWITSV</sequence>
<dbReference type="EMBL" id="CP001117">
    <property type="protein sequence ID" value="ACO48017.1"/>
    <property type="molecule type" value="Genomic_DNA"/>
</dbReference>
<dbReference type="PANTHER" id="PTHR43798:SF33">
    <property type="entry name" value="HYDROLASE, PUTATIVE (AFU_ORTHOLOGUE AFUA_2G14860)-RELATED"/>
    <property type="match status" value="1"/>
</dbReference>
<evidence type="ECO:0000259" key="5">
    <source>
        <dbReference type="Pfam" id="PF12697"/>
    </source>
</evidence>
<reference evidence="6 7" key="1">
    <citation type="journal article" date="2009" name="PLoS Genet.">
        <title>Alliance of proteomics and genomics to unravel the specificities of Sahara bacterium Deinococcus deserti.</title>
        <authorList>
            <person name="de Groot A."/>
            <person name="Dulermo R."/>
            <person name="Ortet P."/>
            <person name="Blanchard L."/>
            <person name="Guerin P."/>
            <person name="Fernandez B."/>
            <person name="Vacherie B."/>
            <person name="Dossat C."/>
            <person name="Jolivet E."/>
            <person name="Siguier P."/>
            <person name="Chandler M."/>
            <person name="Barakat M."/>
            <person name="Dedieu A."/>
            <person name="Barbe V."/>
            <person name="Heulin T."/>
            <person name="Sommer S."/>
            <person name="Achouak W."/>
            <person name="Armengaud J."/>
        </authorList>
    </citation>
    <scope>NUCLEOTIDE SEQUENCE [LARGE SCALE GENOMIC DNA]</scope>
    <source>
        <strain evidence="7">DSM 17065 / CIP 109153 / LMG 22923 / VCD115</strain>
        <plasmid evidence="7">pDeide3</plasmid>
    </source>
</reference>
<evidence type="ECO:0000256" key="2">
    <source>
        <dbReference type="ARBA" id="ARBA00022801"/>
    </source>
</evidence>
<proteinExistence type="inferred from homology"/>
<dbReference type="GO" id="GO:0016020">
    <property type="term" value="C:membrane"/>
    <property type="evidence" value="ECO:0007669"/>
    <property type="project" value="TreeGrafter"/>
</dbReference>
<dbReference type="NCBIfam" id="TIGR01250">
    <property type="entry name" value="pro_imino_pep_2"/>
    <property type="match status" value="1"/>
</dbReference>
<keyword evidence="2 3" id="KW-0378">Hydrolase</keyword>
<evidence type="ECO:0000256" key="3">
    <source>
        <dbReference type="PIRNR" id="PIRNR005539"/>
    </source>
</evidence>
<feature type="active site" description="Nucleophile" evidence="4">
    <location>
        <position position="112"/>
    </location>
</feature>
<dbReference type="Gene3D" id="3.40.50.1820">
    <property type="entry name" value="alpha/beta hydrolase"/>
    <property type="match status" value="1"/>
</dbReference>
<dbReference type="RefSeq" id="WP_012694890.1">
    <property type="nucleotide sequence ID" value="NC_012528.1"/>
</dbReference>
<dbReference type="InterPro" id="IPR002410">
    <property type="entry name" value="Peptidase_S33"/>
</dbReference>
<dbReference type="Pfam" id="PF12697">
    <property type="entry name" value="Abhydrolase_6"/>
    <property type="match status" value="1"/>
</dbReference>
<keyword evidence="6" id="KW-0645">Protease</keyword>
<evidence type="ECO:0000313" key="6">
    <source>
        <dbReference type="EMBL" id="ACO48017.1"/>
    </source>
</evidence>
<name>C1D3D8_DEIDV</name>
<dbReference type="OrthoDB" id="9796770at2"/>
<geneLocation type="plasmid" evidence="7">
    <name>pDeide3</name>
</geneLocation>
<accession>C1D3D8</accession>
<dbReference type="HOGENOM" id="CLU_020336_15_1_0"/>
<dbReference type="PANTHER" id="PTHR43798">
    <property type="entry name" value="MONOACYLGLYCEROL LIPASE"/>
    <property type="match status" value="1"/>
</dbReference>
<feature type="domain" description="AB hydrolase-1" evidence="5">
    <location>
        <begin position="39"/>
        <end position="285"/>
    </location>
</feature>
<dbReference type="AlphaFoldDB" id="C1D3D8"/>